<dbReference type="Gene3D" id="3.40.30.10">
    <property type="entry name" value="Glutaredoxin"/>
    <property type="match status" value="1"/>
</dbReference>
<protein>
    <recommendedName>
        <fullName evidence="2">NADH-quinone oxidoreductase subunit E</fullName>
    </recommendedName>
    <alternativeName>
        <fullName evidence="7">NADH dehydrogenase I subunit E</fullName>
    </alternativeName>
    <alternativeName>
        <fullName evidence="8">NDH-1 subunit E</fullName>
    </alternativeName>
</protein>
<evidence type="ECO:0000313" key="13">
    <source>
        <dbReference type="Proteomes" id="UP000824988"/>
    </source>
</evidence>
<evidence type="ECO:0000256" key="5">
    <source>
        <dbReference type="ARBA" id="ARBA00023004"/>
    </source>
</evidence>
<evidence type="ECO:0000256" key="9">
    <source>
        <dbReference type="ARBA" id="ARBA00034078"/>
    </source>
</evidence>
<comment type="cofactor">
    <cofactor evidence="11">
        <name>[2Fe-2S] cluster</name>
        <dbReference type="ChEBI" id="CHEBI:190135"/>
    </cofactor>
    <text evidence="11">Binds 1 [2Fe-2S] cluster.</text>
</comment>
<dbReference type="CDD" id="cd03081">
    <property type="entry name" value="TRX_Fd_NuoE_FDH_gamma"/>
    <property type="match status" value="1"/>
</dbReference>
<evidence type="ECO:0000256" key="2">
    <source>
        <dbReference type="ARBA" id="ARBA00019898"/>
    </source>
</evidence>
<comment type="cofactor">
    <cofactor evidence="9">
        <name>[2Fe-2S] cluster</name>
        <dbReference type="ChEBI" id="CHEBI:190135"/>
    </cofactor>
</comment>
<evidence type="ECO:0000256" key="4">
    <source>
        <dbReference type="ARBA" id="ARBA00022723"/>
    </source>
</evidence>
<dbReference type="NCBIfam" id="NF004638">
    <property type="entry name" value="PRK05988.1"/>
    <property type="match status" value="1"/>
</dbReference>
<sequence length="160" mass="17294">MTDSTTDSQQNVVRDITSRMANQPGALLPILHGIQDELGYVPPDAVPTIADALNLSRADVHGVISFYHYFRTTPPGKHTVYLCRAESCQSMGGVALEAHVKQRLGIDYHETTSDGVVSLEPMYCLGNCACSPALMVDKEVLGRVTAEGFDTLLKTLKEGA</sequence>
<dbReference type="PIRSF" id="PIRSF000216">
    <property type="entry name" value="NADH_DH_24kDa"/>
    <property type="match status" value="1"/>
</dbReference>
<feature type="binding site" evidence="11">
    <location>
        <position position="124"/>
    </location>
    <ligand>
        <name>[2Fe-2S] cluster</name>
        <dbReference type="ChEBI" id="CHEBI:190135"/>
    </ligand>
</feature>
<evidence type="ECO:0000256" key="6">
    <source>
        <dbReference type="ARBA" id="ARBA00023014"/>
    </source>
</evidence>
<organism evidence="12 13">
    <name type="scientific">Methylogaea oryzae</name>
    <dbReference type="NCBI Taxonomy" id="1295382"/>
    <lineage>
        <taxon>Bacteria</taxon>
        <taxon>Pseudomonadati</taxon>
        <taxon>Pseudomonadota</taxon>
        <taxon>Gammaproteobacteria</taxon>
        <taxon>Methylococcales</taxon>
        <taxon>Methylococcaceae</taxon>
        <taxon>Methylogaea</taxon>
    </lineage>
</organism>
<feature type="binding site" evidence="11">
    <location>
        <position position="83"/>
    </location>
    <ligand>
        <name>[2Fe-2S] cluster</name>
        <dbReference type="ChEBI" id="CHEBI:190135"/>
    </ligand>
</feature>
<dbReference type="InterPro" id="IPR041921">
    <property type="entry name" value="NuoE_N"/>
</dbReference>
<dbReference type="InterPro" id="IPR036249">
    <property type="entry name" value="Thioredoxin-like_sf"/>
</dbReference>
<comment type="similarity">
    <text evidence="1">Belongs to the complex I 24 kDa subunit family.</text>
</comment>
<evidence type="ECO:0000256" key="10">
    <source>
        <dbReference type="ARBA" id="ARBA00047712"/>
    </source>
</evidence>
<dbReference type="FunFam" id="1.10.10.1590:FF:000001">
    <property type="entry name" value="NADH-quinone oxidoreductase subunit E"/>
    <property type="match status" value="1"/>
</dbReference>
<dbReference type="Gene3D" id="1.10.10.1590">
    <property type="entry name" value="NADH-quinone oxidoreductase subunit E"/>
    <property type="match status" value="1"/>
</dbReference>
<evidence type="ECO:0000313" key="12">
    <source>
        <dbReference type="EMBL" id="BBL70774.1"/>
    </source>
</evidence>
<dbReference type="GO" id="GO:0016491">
    <property type="term" value="F:oxidoreductase activity"/>
    <property type="evidence" value="ECO:0007669"/>
    <property type="project" value="InterPro"/>
</dbReference>
<dbReference type="RefSeq" id="WP_054773952.1">
    <property type="nucleotide sequence ID" value="NZ_AP019782.1"/>
</dbReference>
<keyword evidence="6 11" id="KW-0411">Iron-sulfur</keyword>
<proteinExistence type="inferred from homology"/>
<dbReference type="PANTHER" id="PTHR43342:SF1">
    <property type="entry name" value="BIFURCATING [FEFE] HYDROGENASE GAMMA SUBUNIT"/>
    <property type="match status" value="1"/>
</dbReference>
<dbReference type="InterPro" id="IPR002023">
    <property type="entry name" value="NuoE-like"/>
</dbReference>
<evidence type="ECO:0000256" key="1">
    <source>
        <dbReference type="ARBA" id="ARBA00010643"/>
    </source>
</evidence>
<dbReference type="PANTHER" id="PTHR43342">
    <property type="entry name" value="NADH-QUINONE OXIDOREDUCTASE, E SUBUNIT"/>
    <property type="match status" value="1"/>
</dbReference>
<keyword evidence="3 11" id="KW-0001">2Fe-2S</keyword>
<evidence type="ECO:0000256" key="8">
    <source>
        <dbReference type="ARBA" id="ARBA00032788"/>
    </source>
</evidence>
<dbReference type="KEGG" id="moz:MoryE10_13800"/>
<keyword evidence="4 11" id="KW-0479">Metal-binding</keyword>
<comment type="catalytic activity">
    <reaction evidence="10">
        <text>a quinone + NADH + 5 H(+)(in) = a quinol + NAD(+) + 4 H(+)(out)</text>
        <dbReference type="Rhea" id="RHEA:57888"/>
        <dbReference type="ChEBI" id="CHEBI:15378"/>
        <dbReference type="ChEBI" id="CHEBI:24646"/>
        <dbReference type="ChEBI" id="CHEBI:57540"/>
        <dbReference type="ChEBI" id="CHEBI:57945"/>
        <dbReference type="ChEBI" id="CHEBI:132124"/>
    </reaction>
</comment>
<dbReference type="EMBL" id="AP019782">
    <property type="protein sequence ID" value="BBL70774.1"/>
    <property type="molecule type" value="Genomic_DNA"/>
</dbReference>
<dbReference type="GO" id="GO:0046872">
    <property type="term" value="F:metal ion binding"/>
    <property type="evidence" value="ECO:0007669"/>
    <property type="project" value="UniProtKB-KW"/>
</dbReference>
<gene>
    <name evidence="12" type="ORF">MoryE10_13800</name>
</gene>
<evidence type="ECO:0000256" key="3">
    <source>
        <dbReference type="ARBA" id="ARBA00022714"/>
    </source>
</evidence>
<feature type="binding site" evidence="11">
    <location>
        <position position="128"/>
    </location>
    <ligand>
        <name>[2Fe-2S] cluster</name>
        <dbReference type="ChEBI" id="CHEBI:190135"/>
    </ligand>
</feature>
<accession>A0A8D4VQH6</accession>
<evidence type="ECO:0000256" key="11">
    <source>
        <dbReference type="PIRSR" id="PIRSR000216-1"/>
    </source>
</evidence>
<keyword evidence="13" id="KW-1185">Reference proteome</keyword>
<dbReference type="SUPFAM" id="SSF52833">
    <property type="entry name" value="Thioredoxin-like"/>
    <property type="match status" value="1"/>
</dbReference>
<dbReference type="InterPro" id="IPR028431">
    <property type="entry name" value="NADP_DH_HndA-like"/>
</dbReference>
<dbReference type="Proteomes" id="UP000824988">
    <property type="component" value="Chromosome"/>
</dbReference>
<keyword evidence="5 11" id="KW-0408">Iron</keyword>
<dbReference type="Pfam" id="PF01257">
    <property type="entry name" value="2Fe-2S_thioredx"/>
    <property type="match status" value="1"/>
</dbReference>
<name>A0A8D4VQH6_9GAMM</name>
<dbReference type="AlphaFoldDB" id="A0A8D4VQH6"/>
<dbReference type="GO" id="GO:0051537">
    <property type="term" value="F:2 iron, 2 sulfur cluster binding"/>
    <property type="evidence" value="ECO:0007669"/>
    <property type="project" value="UniProtKB-KW"/>
</dbReference>
<reference evidence="12" key="1">
    <citation type="submission" date="2019-06" db="EMBL/GenBank/DDBJ databases">
        <title>Complete genome sequence of Methylogaea oryzae strain JCM16910.</title>
        <authorList>
            <person name="Asakawa S."/>
        </authorList>
    </citation>
    <scope>NUCLEOTIDE SEQUENCE</scope>
    <source>
        <strain evidence="12">E10</strain>
    </source>
</reference>
<feature type="binding site" evidence="11">
    <location>
        <position position="88"/>
    </location>
    <ligand>
        <name>[2Fe-2S] cluster</name>
        <dbReference type="ChEBI" id="CHEBI:190135"/>
    </ligand>
</feature>
<evidence type="ECO:0000256" key="7">
    <source>
        <dbReference type="ARBA" id="ARBA00031580"/>
    </source>
</evidence>